<reference evidence="2" key="1">
    <citation type="journal article" date="2019" name="Int. J. Syst. Evol. Microbiol.">
        <title>The Global Catalogue of Microorganisms (GCM) 10K type strain sequencing project: providing services to taxonomists for standard genome sequencing and annotation.</title>
        <authorList>
            <consortium name="The Broad Institute Genomics Platform"/>
            <consortium name="The Broad Institute Genome Sequencing Center for Infectious Disease"/>
            <person name="Wu L."/>
            <person name="Ma J."/>
        </authorList>
    </citation>
    <scope>NUCLEOTIDE SEQUENCE [LARGE SCALE GENOMIC DNA]</scope>
    <source>
        <strain evidence="2">CCM 7403</strain>
    </source>
</reference>
<evidence type="ECO:0000313" key="2">
    <source>
        <dbReference type="Proteomes" id="UP000630594"/>
    </source>
</evidence>
<dbReference type="Proteomes" id="UP000630594">
    <property type="component" value="Unassembled WGS sequence"/>
</dbReference>
<comment type="caution">
    <text evidence="1">The sequence shown here is derived from an EMBL/GenBank/DDBJ whole genome shotgun (WGS) entry which is preliminary data.</text>
</comment>
<proteinExistence type="predicted"/>
<sequence length="48" mass="5319">MSHSRLLQKALLWVLKAPRQGSRQATRTAEVYAPSALATFVDRVGVTH</sequence>
<keyword evidence="2" id="KW-1185">Reference proteome</keyword>
<gene>
    <name evidence="1" type="ORF">GCM10007231_20440</name>
</gene>
<organism evidence="1 2">
    <name type="scientific">Nocardioides daphniae</name>
    <dbReference type="NCBI Taxonomy" id="402297"/>
    <lineage>
        <taxon>Bacteria</taxon>
        <taxon>Bacillati</taxon>
        <taxon>Actinomycetota</taxon>
        <taxon>Actinomycetes</taxon>
        <taxon>Propionibacteriales</taxon>
        <taxon>Nocardioidaceae</taxon>
        <taxon>Nocardioides</taxon>
    </lineage>
</organism>
<dbReference type="EMBL" id="BMCK01000003">
    <property type="protein sequence ID" value="GGD21194.1"/>
    <property type="molecule type" value="Genomic_DNA"/>
</dbReference>
<protein>
    <submittedName>
        <fullName evidence="1">Uncharacterized protein</fullName>
    </submittedName>
</protein>
<evidence type="ECO:0000313" key="1">
    <source>
        <dbReference type="EMBL" id="GGD21194.1"/>
    </source>
</evidence>
<name>A0ABQ1QBF1_9ACTN</name>
<dbReference type="RefSeq" id="WP_188421691.1">
    <property type="nucleotide sequence ID" value="NZ_BMCK01000003.1"/>
</dbReference>
<accession>A0ABQ1QBF1</accession>